<dbReference type="SMART" id="SM00225">
    <property type="entry name" value="BTB"/>
    <property type="match status" value="1"/>
</dbReference>
<dbReference type="Pfam" id="PF00651">
    <property type="entry name" value="BTB"/>
    <property type="match status" value="1"/>
</dbReference>
<dbReference type="InterPro" id="IPR000210">
    <property type="entry name" value="BTB/POZ_dom"/>
</dbReference>
<dbReference type="Gene3D" id="3.30.710.10">
    <property type="entry name" value="Potassium Channel Kv1.1, Chain A"/>
    <property type="match status" value="1"/>
</dbReference>
<dbReference type="CDD" id="cd18186">
    <property type="entry name" value="BTB_POZ_ZBTB_KLHL-like"/>
    <property type="match status" value="1"/>
</dbReference>
<sequence>MNSVHLKWSNVKGFYFLLNKSSVKLNMYDKPIDFSQQWLDSDTEIFVEDEALHVHKAVLILQSPVFKKMLCSEFKEKVDQRIALPGKTKASVVEMLKQIYPNPPKFTENSDIEPLLKLAREYQIDILMKKIEKELLRRPTNIDTLVLAQEFSLDKLAEKCISTISRNSFNTAKHHPKYKLLSSDNIVKISEAHINFLYTKFQINWS</sequence>
<dbReference type="PANTHER" id="PTHR22744">
    <property type="entry name" value="HELIX LOOP HELIX PROTEIN 21-RELATED"/>
    <property type="match status" value="1"/>
</dbReference>
<feature type="domain" description="BTB" evidence="1">
    <location>
        <begin position="41"/>
        <end position="108"/>
    </location>
</feature>
<evidence type="ECO:0000259" key="1">
    <source>
        <dbReference type="PROSITE" id="PS50097"/>
    </source>
</evidence>
<keyword evidence="2" id="KW-1185">Reference proteome</keyword>
<dbReference type="GeneID" id="101235149"/>
<dbReference type="RefSeq" id="XP_065673403.1">
    <property type="nucleotide sequence ID" value="XM_065817331.1"/>
</dbReference>
<evidence type="ECO:0000313" key="3">
    <source>
        <dbReference type="RefSeq" id="XP_065673403.1"/>
    </source>
</evidence>
<dbReference type="SUPFAM" id="SSF54695">
    <property type="entry name" value="POZ domain"/>
    <property type="match status" value="1"/>
</dbReference>
<accession>A0ABM4DG52</accession>
<evidence type="ECO:0000313" key="2">
    <source>
        <dbReference type="Proteomes" id="UP001652625"/>
    </source>
</evidence>
<gene>
    <name evidence="3" type="primary">LOC101235149</name>
</gene>
<proteinExistence type="predicted"/>
<dbReference type="PANTHER" id="PTHR22744:SF17">
    <property type="entry name" value="BTB DOMAIN-CONTAINING PROTEIN"/>
    <property type="match status" value="1"/>
</dbReference>
<organism evidence="2 3">
    <name type="scientific">Hydra vulgaris</name>
    <name type="common">Hydra</name>
    <name type="synonym">Hydra attenuata</name>
    <dbReference type="NCBI Taxonomy" id="6087"/>
    <lineage>
        <taxon>Eukaryota</taxon>
        <taxon>Metazoa</taxon>
        <taxon>Cnidaria</taxon>
        <taxon>Hydrozoa</taxon>
        <taxon>Hydroidolina</taxon>
        <taxon>Anthoathecata</taxon>
        <taxon>Aplanulata</taxon>
        <taxon>Hydridae</taxon>
        <taxon>Hydra</taxon>
    </lineage>
</organism>
<dbReference type="PROSITE" id="PS50097">
    <property type="entry name" value="BTB"/>
    <property type="match status" value="1"/>
</dbReference>
<name>A0ABM4DG52_HYDVU</name>
<reference evidence="3" key="1">
    <citation type="submission" date="2025-08" db="UniProtKB">
        <authorList>
            <consortium name="RefSeq"/>
        </authorList>
    </citation>
    <scope>IDENTIFICATION</scope>
</reference>
<dbReference type="Proteomes" id="UP001652625">
    <property type="component" value="Chromosome 14"/>
</dbReference>
<protein>
    <submittedName>
        <fullName evidence="3">Kelch-like protein 24 isoform X2</fullName>
    </submittedName>
</protein>
<dbReference type="InterPro" id="IPR011333">
    <property type="entry name" value="SKP1/BTB/POZ_sf"/>
</dbReference>